<evidence type="ECO:0000256" key="1">
    <source>
        <dbReference type="ARBA" id="ARBA00004613"/>
    </source>
</evidence>
<dbReference type="GO" id="GO:0005576">
    <property type="term" value="C:extracellular region"/>
    <property type="evidence" value="ECO:0007669"/>
    <property type="project" value="UniProtKB-SubCell"/>
</dbReference>
<proteinExistence type="inferred from homology"/>
<dbReference type="SUPFAM" id="SSF47565">
    <property type="entry name" value="Insect pheromone/odorant-binding proteins"/>
    <property type="match status" value="1"/>
</dbReference>
<keyword evidence="3" id="KW-0964">Secreted</keyword>
<reference evidence="7 8" key="1">
    <citation type="submission" date="2024-05" db="EMBL/GenBank/DDBJ databases">
        <title>Culex pipiens pipiens assembly and annotation.</title>
        <authorList>
            <person name="Alout H."/>
            <person name="Durand T."/>
        </authorList>
    </citation>
    <scope>NUCLEOTIDE SEQUENCE [LARGE SCALE GENOMIC DNA]</scope>
    <source>
        <strain evidence="7">HA-2024</strain>
        <tissue evidence="7">Whole body</tissue>
    </source>
</reference>
<dbReference type="PANTHER" id="PTHR11857:SF46">
    <property type="entry name" value="GENERAL ODORANT-BINDING PROTEIN 99A-RELATED"/>
    <property type="match status" value="1"/>
</dbReference>
<evidence type="ECO:0000256" key="2">
    <source>
        <dbReference type="ARBA" id="ARBA00008098"/>
    </source>
</evidence>
<dbReference type="InterPro" id="IPR006170">
    <property type="entry name" value="PBP/GOBP"/>
</dbReference>
<evidence type="ECO:0000256" key="6">
    <source>
        <dbReference type="SAM" id="SignalP"/>
    </source>
</evidence>
<accession>A0ABD1CEL0</accession>
<dbReference type="Proteomes" id="UP001562425">
    <property type="component" value="Unassembled WGS sequence"/>
</dbReference>
<comment type="subcellular location">
    <subcellularLocation>
        <location evidence="1">Secreted</location>
    </subcellularLocation>
</comment>
<dbReference type="Pfam" id="PF01395">
    <property type="entry name" value="PBP_GOBP"/>
    <property type="match status" value="1"/>
</dbReference>
<sequence>MEHLLILLATCIAASSGHIDTYKSFEDATRNCADYYQLDETCIQRFLASPELGKSIDPRLTRCVLNDLVAWDDTTGIKESVLRQFFQPAGCCDRDYRHHTAQCVQQQLVNTAEDVNGRAYEAFRCYLRHYGTLIRLEKKFIPLAKESLIQLKIDDYLIANTPQCALVEFSRGDFGREDEAAKLLFTGAIRGGFLDETDKRKISLDKLYTQFGNPELIDPKTIRCVDNVARECHSSNDKPDPKTWSIFNEPARDLRAHQYP</sequence>
<comment type="caution">
    <text evidence="7">The sequence shown here is derived from an EMBL/GenBank/DDBJ whole genome shotgun (WGS) entry which is preliminary data.</text>
</comment>
<evidence type="ECO:0000256" key="5">
    <source>
        <dbReference type="ARBA" id="ARBA00023157"/>
    </source>
</evidence>
<keyword evidence="5" id="KW-1015">Disulfide bond</keyword>
<keyword evidence="8" id="KW-1185">Reference proteome</keyword>
<dbReference type="Gene3D" id="1.10.238.20">
    <property type="entry name" value="Pheromone/general odorant binding protein domain"/>
    <property type="match status" value="1"/>
</dbReference>
<keyword evidence="4 6" id="KW-0732">Signal</keyword>
<dbReference type="EMBL" id="JBEHCU010013006">
    <property type="protein sequence ID" value="KAL1374830.1"/>
    <property type="molecule type" value="Genomic_DNA"/>
</dbReference>
<evidence type="ECO:0000256" key="3">
    <source>
        <dbReference type="ARBA" id="ARBA00022525"/>
    </source>
</evidence>
<evidence type="ECO:0000313" key="8">
    <source>
        <dbReference type="Proteomes" id="UP001562425"/>
    </source>
</evidence>
<evidence type="ECO:0000313" key="7">
    <source>
        <dbReference type="EMBL" id="KAL1374830.1"/>
    </source>
</evidence>
<dbReference type="PANTHER" id="PTHR11857">
    <property type="entry name" value="ODORANT BINDING PROTEIN-RELATED"/>
    <property type="match status" value="1"/>
</dbReference>
<gene>
    <name evidence="7" type="ORF">pipiens_004814</name>
</gene>
<name>A0ABD1CEL0_CULPP</name>
<evidence type="ECO:0000256" key="4">
    <source>
        <dbReference type="ARBA" id="ARBA00022729"/>
    </source>
</evidence>
<feature type="signal peptide" evidence="6">
    <location>
        <begin position="1"/>
        <end position="17"/>
    </location>
</feature>
<dbReference type="InterPro" id="IPR036728">
    <property type="entry name" value="PBP_GOBP_sf"/>
</dbReference>
<dbReference type="AlphaFoldDB" id="A0ABD1CEL0"/>
<feature type="chain" id="PRO_5044819225" evidence="6">
    <location>
        <begin position="18"/>
        <end position="260"/>
    </location>
</feature>
<organism evidence="7 8">
    <name type="scientific">Culex pipiens pipiens</name>
    <name type="common">Northern house mosquito</name>
    <dbReference type="NCBI Taxonomy" id="38569"/>
    <lineage>
        <taxon>Eukaryota</taxon>
        <taxon>Metazoa</taxon>
        <taxon>Ecdysozoa</taxon>
        <taxon>Arthropoda</taxon>
        <taxon>Hexapoda</taxon>
        <taxon>Insecta</taxon>
        <taxon>Pterygota</taxon>
        <taxon>Neoptera</taxon>
        <taxon>Endopterygota</taxon>
        <taxon>Diptera</taxon>
        <taxon>Nematocera</taxon>
        <taxon>Culicoidea</taxon>
        <taxon>Culicidae</taxon>
        <taxon>Culicinae</taxon>
        <taxon>Culicini</taxon>
        <taxon>Culex</taxon>
        <taxon>Culex</taxon>
    </lineage>
</organism>
<comment type="similarity">
    <text evidence="2">Belongs to the PBP/GOBP family.</text>
</comment>
<protein>
    <submittedName>
        <fullName evidence="7">Uncharacterized protein</fullName>
    </submittedName>
</protein>